<dbReference type="PANTHER" id="PTHR23513">
    <property type="entry name" value="INTEGRAL MEMBRANE EFFLUX PROTEIN-RELATED"/>
    <property type="match status" value="1"/>
</dbReference>
<feature type="transmembrane region" description="Helical" evidence="6">
    <location>
        <begin position="90"/>
        <end position="107"/>
    </location>
</feature>
<dbReference type="PANTHER" id="PTHR23513:SF11">
    <property type="entry name" value="STAPHYLOFERRIN A TRANSPORTER"/>
    <property type="match status" value="1"/>
</dbReference>
<keyword evidence="8" id="KW-1185">Reference proteome</keyword>
<keyword evidence="5 6" id="KW-0472">Membrane</keyword>
<keyword evidence="3 6" id="KW-0812">Transmembrane</keyword>
<feature type="transmembrane region" description="Helical" evidence="6">
    <location>
        <begin position="113"/>
        <end position="132"/>
    </location>
</feature>
<dbReference type="EMBL" id="FNVU01000009">
    <property type="protein sequence ID" value="SEG73671.1"/>
    <property type="molecule type" value="Genomic_DNA"/>
</dbReference>
<evidence type="ECO:0000256" key="2">
    <source>
        <dbReference type="ARBA" id="ARBA00022475"/>
    </source>
</evidence>
<proteinExistence type="predicted"/>
<feature type="transmembrane region" description="Helical" evidence="6">
    <location>
        <begin position="48"/>
        <end position="69"/>
    </location>
</feature>
<protein>
    <submittedName>
        <fullName evidence="7">Predicted arabinose efflux permease, MFS family</fullName>
    </submittedName>
</protein>
<evidence type="ECO:0000256" key="1">
    <source>
        <dbReference type="ARBA" id="ARBA00004651"/>
    </source>
</evidence>
<feature type="transmembrane region" description="Helical" evidence="6">
    <location>
        <begin position="320"/>
        <end position="339"/>
    </location>
</feature>
<dbReference type="InterPro" id="IPR011701">
    <property type="entry name" value="MFS"/>
</dbReference>
<dbReference type="AlphaFoldDB" id="A0A1H6CL09"/>
<dbReference type="Proteomes" id="UP000236754">
    <property type="component" value="Unassembled WGS sequence"/>
</dbReference>
<name>A0A1H6CL09_9ACTN</name>
<dbReference type="Gene3D" id="1.20.1250.20">
    <property type="entry name" value="MFS general substrate transporter like domains"/>
    <property type="match status" value="1"/>
</dbReference>
<sequence>MTTTGSPPQLQARTTYRDVFAEPRFRVLFATRAVAITADALRISTFSVLIYATTASPLLSGVAFGAGFLPQAAGSTLLGSLADRLPPRTLICAGYLLDCVTALLLALTPLPIASSLVLVALVALLTPVFGGASTRLVAEWLTGDAYVLGRSLTNMASSTAQLAGLGLGGAAVSLLGARHALLCGAVLYAAVAAAVRLRLPRLPVPIRAPGAATSPVRASLAATAALLRARAPRRLLLAQWLPGACVAGGEGLLVAYAGVRHLPAGGYAVLMACLPIGMLAGDVVVGRLLRPPARERLVGPLIALMGVPLLFFAAEPGLALGAILLLLTGFGFAYGLGLQRPFLDALPSADAHGHAFGLLSSGTMTLQGLAPTLTGTLALAVGPGAALAAAGVGTLLTLVLVRR</sequence>
<evidence type="ECO:0000256" key="6">
    <source>
        <dbReference type="SAM" id="Phobius"/>
    </source>
</evidence>
<feature type="transmembrane region" description="Helical" evidence="6">
    <location>
        <begin position="376"/>
        <end position="401"/>
    </location>
</feature>
<reference evidence="7 8" key="1">
    <citation type="submission" date="2016-10" db="EMBL/GenBank/DDBJ databases">
        <authorList>
            <person name="de Groot N.N."/>
        </authorList>
    </citation>
    <scope>NUCLEOTIDE SEQUENCE [LARGE SCALE GENOMIC DNA]</scope>
    <source>
        <strain evidence="7 8">CGMCC 4.2023</strain>
    </source>
</reference>
<dbReference type="OrthoDB" id="3227279at2"/>
<dbReference type="InterPro" id="IPR036259">
    <property type="entry name" value="MFS_trans_sf"/>
</dbReference>
<evidence type="ECO:0000256" key="5">
    <source>
        <dbReference type="ARBA" id="ARBA00023136"/>
    </source>
</evidence>
<organism evidence="7 8">
    <name type="scientific">Actinacidiphila yanglinensis</name>
    <dbReference type="NCBI Taxonomy" id="310779"/>
    <lineage>
        <taxon>Bacteria</taxon>
        <taxon>Bacillati</taxon>
        <taxon>Actinomycetota</taxon>
        <taxon>Actinomycetes</taxon>
        <taxon>Kitasatosporales</taxon>
        <taxon>Streptomycetaceae</taxon>
        <taxon>Actinacidiphila</taxon>
    </lineage>
</organism>
<evidence type="ECO:0000313" key="8">
    <source>
        <dbReference type="Proteomes" id="UP000236754"/>
    </source>
</evidence>
<dbReference type="RefSeq" id="WP_103887647.1">
    <property type="nucleotide sequence ID" value="NZ_FNVU01000009.1"/>
</dbReference>
<accession>A0A1H6CL09</accession>
<dbReference type="GO" id="GO:0005886">
    <property type="term" value="C:plasma membrane"/>
    <property type="evidence" value="ECO:0007669"/>
    <property type="project" value="UniProtKB-SubCell"/>
</dbReference>
<dbReference type="SUPFAM" id="SSF103473">
    <property type="entry name" value="MFS general substrate transporter"/>
    <property type="match status" value="1"/>
</dbReference>
<comment type="subcellular location">
    <subcellularLocation>
        <location evidence="1">Cell membrane</location>
        <topology evidence="1">Multi-pass membrane protein</topology>
    </subcellularLocation>
</comment>
<feature type="transmembrane region" description="Helical" evidence="6">
    <location>
        <begin position="179"/>
        <end position="197"/>
    </location>
</feature>
<dbReference type="Pfam" id="PF07690">
    <property type="entry name" value="MFS_1"/>
    <property type="match status" value="1"/>
</dbReference>
<evidence type="ECO:0000313" key="7">
    <source>
        <dbReference type="EMBL" id="SEG73671.1"/>
    </source>
</evidence>
<dbReference type="GO" id="GO:0022857">
    <property type="term" value="F:transmembrane transporter activity"/>
    <property type="evidence" value="ECO:0007669"/>
    <property type="project" value="InterPro"/>
</dbReference>
<keyword evidence="2" id="KW-1003">Cell membrane</keyword>
<keyword evidence="4 6" id="KW-1133">Transmembrane helix</keyword>
<feature type="transmembrane region" description="Helical" evidence="6">
    <location>
        <begin position="264"/>
        <end position="285"/>
    </location>
</feature>
<evidence type="ECO:0000256" key="3">
    <source>
        <dbReference type="ARBA" id="ARBA00022692"/>
    </source>
</evidence>
<evidence type="ECO:0000256" key="4">
    <source>
        <dbReference type="ARBA" id="ARBA00022989"/>
    </source>
</evidence>
<feature type="transmembrane region" description="Helical" evidence="6">
    <location>
        <begin position="235"/>
        <end position="258"/>
    </location>
</feature>
<gene>
    <name evidence="7" type="ORF">SAMN05216223_109142</name>
</gene>